<dbReference type="GO" id="GO:0050667">
    <property type="term" value="P:homocysteine metabolic process"/>
    <property type="evidence" value="ECO:0007669"/>
    <property type="project" value="TreeGrafter"/>
</dbReference>
<comment type="cofactor">
    <cofactor evidence="3 20 21">
        <name>methylcob(III)alamin</name>
        <dbReference type="ChEBI" id="CHEBI:28115"/>
    </cofactor>
</comment>
<evidence type="ECO:0000256" key="8">
    <source>
        <dbReference type="ARBA" id="ARBA00022603"/>
    </source>
</evidence>
<dbReference type="Gene3D" id="1.10.1240.10">
    <property type="entry name" value="Methionine synthase domain"/>
    <property type="match status" value="1"/>
</dbReference>
<keyword evidence="10 20" id="KW-0846">Cobalamin</keyword>
<dbReference type="GO" id="GO:0032259">
    <property type="term" value="P:methylation"/>
    <property type="evidence" value="ECO:0007669"/>
    <property type="project" value="UniProtKB-KW"/>
</dbReference>
<dbReference type="Pfam" id="PF02310">
    <property type="entry name" value="B12-binding"/>
    <property type="match status" value="1"/>
</dbReference>
<accession>A0A850CAX4</accession>
<feature type="domain" description="AdoMet activation" evidence="26">
    <location>
        <begin position="866"/>
        <end position="1159"/>
    </location>
</feature>
<evidence type="ECO:0000256" key="3">
    <source>
        <dbReference type="ARBA" id="ARBA00001956"/>
    </source>
</evidence>
<dbReference type="InterPro" id="IPR050554">
    <property type="entry name" value="Met_Synthase/Corrinoid"/>
</dbReference>
<dbReference type="SUPFAM" id="SSF52242">
    <property type="entry name" value="Cobalamin (vitamin B12)-binding domain"/>
    <property type="match status" value="1"/>
</dbReference>
<feature type="binding site" description="axial binding residue" evidence="21">
    <location>
        <position position="720"/>
    </location>
    <ligand>
        <name>methylcob(III)alamin</name>
        <dbReference type="ChEBI" id="CHEBI:28115"/>
    </ligand>
    <ligandPart>
        <name>Co</name>
        <dbReference type="ChEBI" id="CHEBI:27638"/>
    </ligandPart>
</feature>
<feature type="binding site" evidence="22">
    <location>
        <position position="1101"/>
    </location>
    <ligand>
        <name>S-adenosyl-L-methionine</name>
        <dbReference type="ChEBI" id="CHEBI:59789"/>
    </ligand>
</feature>
<dbReference type="InterPro" id="IPR033706">
    <property type="entry name" value="Met_synthase_B12-bd"/>
</dbReference>
<feature type="binding site" evidence="21 23">
    <location>
        <position position="270"/>
    </location>
    <ligand>
        <name>Zn(2+)</name>
        <dbReference type="ChEBI" id="CHEBI:29105"/>
    </ligand>
</feature>
<dbReference type="InterPro" id="IPR006158">
    <property type="entry name" value="Cobalamin-bd"/>
</dbReference>
<evidence type="ECO:0000256" key="20">
    <source>
        <dbReference type="PIRNR" id="PIRNR000381"/>
    </source>
</evidence>
<feature type="binding site" evidence="22">
    <location>
        <position position="824"/>
    </location>
    <ligand>
        <name>methylcob(III)alamin</name>
        <dbReference type="ChEBI" id="CHEBI:28115"/>
    </ligand>
</feature>
<dbReference type="Pfam" id="PF02965">
    <property type="entry name" value="Met_synt_B12"/>
    <property type="match status" value="1"/>
</dbReference>
<comment type="function">
    <text evidence="18 20">Catalyzes the transfer of a methyl group from methyl-cobalamin to homocysteine, yielding enzyme-bound cob(I)alamin and methionine. Subsequently, remethylates the cofactor using methyltetrahydrofolate.</text>
</comment>
<dbReference type="Proteomes" id="UP000574690">
    <property type="component" value="Unassembled WGS sequence"/>
</dbReference>
<evidence type="ECO:0000256" key="19">
    <source>
        <dbReference type="NCBIfam" id="TIGR02082"/>
    </source>
</evidence>
<feature type="binding site" evidence="22">
    <location>
        <begin position="1155"/>
        <end position="1156"/>
    </location>
    <ligand>
        <name>S-adenosyl-L-methionine</name>
        <dbReference type="ChEBI" id="CHEBI:59789"/>
    </ligand>
</feature>
<evidence type="ECO:0000259" key="24">
    <source>
        <dbReference type="PROSITE" id="PS50970"/>
    </source>
</evidence>
<evidence type="ECO:0000256" key="17">
    <source>
        <dbReference type="ARBA" id="ARBA00023285"/>
    </source>
</evidence>
<dbReference type="InterPro" id="IPR011005">
    <property type="entry name" value="Dihydropteroate_synth-like_sf"/>
</dbReference>
<evidence type="ECO:0000256" key="12">
    <source>
        <dbReference type="ARBA" id="ARBA00022691"/>
    </source>
</evidence>
<dbReference type="InterPro" id="IPR036594">
    <property type="entry name" value="Meth_synthase_dom"/>
</dbReference>
<dbReference type="GO" id="GO:0046653">
    <property type="term" value="P:tetrahydrofolate metabolic process"/>
    <property type="evidence" value="ECO:0007669"/>
    <property type="project" value="TreeGrafter"/>
</dbReference>
<feature type="domain" description="B12-binding" evidence="27">
    <location>
        <begin position="707"/>
        <end position="845"/>
    </location>
</feature>
<evidence type="ECO:0000259" key="27">
    <source>
        <dbReference type="PROSITE" id="PS51332"/>
    </source>
</evidence>
<dbReference type="AlphaFoldDB" id="A0A850CAX4"/>
<dbReference type="SUPFAM" id="SSF51717">
    <property type="entry name" value="Dihydropteroate synthetase-like"/>
    <property type="match status" value="1"/>
</dbReference>
<feature type="binding site" evidence="22">
    <location>
        <begin position="717"/>
        <end position="721"/>
    </location>
    <ligand>
        <name>methylcob(III)alamin</name>
        <dbReference type="ChEBI" id="CHEBI:28115"/>
    </ligand>
</feature>
<dbReference type="FunFam" id="1.10.1240.10:FF:000002">
    <property type="entry name" value="Methionine synthase"/>
    <property type="match status" value="1"/>
</dbReference>
<dbReference type="InterPro" id="IPR036589">
    <property type="entry name" value="HCY_dom_sf"/>
</dbReference>
<dbReference type="SUPFAM" id="SSF47644">
    <property type="entry name" value="Methionine synthase domain"/>
    <property type="match status" value="1"/>
</dbReference>
<dbReference type="GO" id="GO:0008270">
    <property type="term" value="F:zinc ion binding"/>
    <property type="evidence" value="ECO:0007669"/>
    <property type="project" value="UniProtKB-UniRule"/>
</dbReference>
<comment type="domain">
    <text evidence="20">Modular enzyme with four functionally distinct domains. The isolated Hcy-binding domain catalyzes methyl transfer from free methylcobalamin to homocysteine. The Hcy-binding domain in association with the pterin-binding domain catalyzes the methylation of cob(I)alamin by methyltetrahydrofolate and the methylation of homocysteine. The B12-binding domain binds the cofactor. The AdoMet activation domain binds S-adenosyl-L-methionine. Under aerobic conditions cob(I)alamin can be converted to inactive cob(II)alamin. Reductive methylation by S-adenosyl-L-methionine and flavodoxin regenerates methylcobalamin.</text>
</comment>
<dbReference type="InterPro" id="IPR037010">
    <property type="entry name" value="VitB12-dep_Met_synth_activ_sf"/>
</dbReference>
<evidence type="ECO:0000256" key="13">
    <source>
        <dbReference type="ARBA" id="ARBA00022723"/>
    </source>
</evidence>
<evidence type="ECO:0000313" key="29">
    <source>
        <dbReference type="EMBL" id="NUQ89006.1"/>
    </source>
</evidence>
<feature type="domain" description="Hcy-binding" evidence="24">
    <location>
        <begin position="1"/>
        <end position="285"/>
    </location>
</feature>
<dbReference type="CDD" id="cd00740">
    <property type="entry name" value="MeTr"/>
    <property type="match status" value="1"/>
</dbReference>
<keyword evidence="11 20" id="KW-0808">Transferase</keyword>
<dbReference type="Gene3D" id="3.40.50.280">
    <property type="entry name" value="Cobalamin-binding domain"/>
    <property type="match status" value="1"/>
</dbReference>
<feature type="binding site" evidence="22">
    <location>
        <position position="913"/>
    </location>
    <ligand>
        <name>S-adenosyl-L-methionine</name>
        <dbReference type="ChEBI" id="CHEBI:59789"/>
    </ligand>
</feature>
<evidence type="ECO:0000256" key="7">
    <source>
        <dbReference type="ARBA" id="ARBA00013998"/>
    </source>
</evidence>
<dbReference type="Pfam" id="PF02574">
    <property type="entry name" value="S-methyl_trans"/>
    <property type="match status" value="1"/>
</dbReference>
<evidence type="ECO:0000256" key="23">
    <source>
        <dbReference type="PROSITE-ProRule" id="PRU00333"/>
    </source>
</evidence>
<dbReference type="InterPro" id="IPR003726">
    <property type="entry name" value="HCY_dom"/>
</dbReference>
<dbReference type="EMBL" id="JABFXE010000455">
    <property type="protein sequence ID" value="NUQ89006.1"/>
    <property type="molecule type" value="Genomic_DNA"/>
</dbReference>
<dbReference type="Gene3D" id="3.10.196.10">
    <property type="entry name" value="Vitamin B12-dependent methionine synthase, activation domain"/>
    <property type="match status" value="1"/>
</dbReference>
<evidence type="ECO:0000256" key="9">
    <source>
        <dbReference type="ARBA" id="ARBA00022605"/>
    </source>
</evidence>
<evidence type="ECO:0000256" key="4">
    <source>
        <dbReference type="ARBA" id="ARBA00005178"/>
    </source>
</evidence>
<keyword evidence="9 20" id="KW-0028">Amino-acid biosynthesis</keyword>
<comment type="pathway">
    <text evidence="4 20">Amino-acid biosynthesis; L-methionine biosynthesis via de novo pathway; L-methionine from L-homocysteine (MetH route): step 1/1.</text>
</comment>
<organism evidence="29 30">
    <name type="scientific">Glycomyces artemisiae</name>
    <dbReference type="NCBI Taxonomy" id="1076443"/>
    <lineage>
        <taxon>Bacteria</taxon>
        <taxon>Bacillati</taxon>
        <taxon>Actinomycetota</taxon>
        <taxon>Actinomycetes</taxon>
        <taxon>Glycomycetales</taxon>
        <taxon>Glycomycetaceae</taxon>
        <taxon>Glycomyces</taxon>
    </lineage>
</organism>
<comment type="similarity">
    <text evidence="5">Belongs to the vitamin-B12 dependent methionine synthase family.</text>
</comment>
<proteinExistence type="inferred from homology"/>
<dbReference type="InterPro" id="IPR000489">
    <property type="entry name" value="Pterin-binding_dom"/>
</dbReference>
<keyword evidence="12 20" id="KW-0949">S-adenosyl-L-methionine</keyword>
<dbReference type="PROSITE" id="PS51337">
    <property type="entry name" value="B12_BINDING_NTER"/>
    <property type="match status" value="1"/>
</dbReference>
<reference evidence="29 30" key="1">
    <citation type="submission" date="2020-05" db="EMBL/GenBank/DDBJ databases">
        <title>DNA-SIP metagenomic assembled genomes.</title>
        <authorList>
            <person name="Yu J."/>
        </authorList>
    </citation>
    <scope>NUCLEOTIDE SEQUENCE [LARGE SCALE GENOMIC DNA]</scope>
    <source>
        <strain evidence="29">Bin5.27</strain>
    </source>
</reference>
<feature type="binding site" evidence="21 23">
    <location>
        <position position="271"/>
    </location>
    <ligand>
        <name>Zn(2+)</name>
        <dbReference type="ChEBI" id="CHEBI:29105"/>
    </ligand>
</feature>
<dbReference type="Gene3D" id="3.20.20.20">
    <property type="entry name" value="Dihydropteroate synthase-like"/>
    <property type="match status" value="1"/>
</dbReference>
<evidence type="ECO:0000256" key="22">
    <source>
        <dbReference type="PIRSR" id="PIRSR000381-2"/>
    </source>
</evidence>
<dbReference type="PANTHER" id="PTHR45833">
    <property type="entry name" value="METHIONINE SYNTHASE"/>
    <property type="match status" value="1"/>
</dbReference>
<comment type="catalytic activity">
    <reaction evidence="1 20">
        <text>(6S)-5-methyl-5,6,7,8-tetrahydrofolate + L-homocysteine = (6S)-5,6,7,8-tetrahydrofolate + L-methionine</text>
        <dbReference type="Rhea" id="RHEA:11172"/>
        <dbReference type="ChEBI" id="CHEBI:18608"/>
        <dbReference type="ChEBI" id="CHEBI:57453"/>
        <dbReference type="ChEBI" id="CHEBI:57844"/>
        <dbReference type="ChEBI" id="CHEBI:58199"/>
        <dbReference type="EC" id="2.1.1.13"/>
    </reaction>
</comment>
<keyword evidence="16 20" id="KW-0486">Methionine biosynthesis</keyword>
<evidence type="ECO:0000256" key="11">
    <source>
        <dbReference type="ARBA" id="ARBA00022679"/>
    </source>
</evidence>
<dbReference type="PROSITE" id="PS51332">
    <property type="entry name" value="B12_BINDING"/>
    <property type="match status" value="1"/>
</dbReference>
<dbReference type="InterPro" id="IPR036724">
    <property type="entry name" value="Cobalamin-bd_sf"/>
</dbReference>
<evidence type="ECO:0000259" key="26">
    <source>
        <dbReference type="PROSITE" id="PS50974"/>
    </source>
</evidence>
<evidence type="ECO:0000256" key="16">
    <source>
        <dbReference type="ARBA" id="ARBA00023167"/>
    </source>
</evidence>
<evidence type="ECO:0000256" key="14">
    <source>
        <dbReference type="ARBA" id="ARBA00022737"/>
    </source>
</evidence>
<dbReference type="PIRSF" id="PIRSF000381">
    <property type="entry name" value="MetH"/>
    <property type="match status" value="1"/>
</dbReference>
<dbReference type="SUPFAM" id="SSF56507">
    <property type="entry name" value="Methionine synthase activation domain-like"/>
    <property type="match status" value="1"/>
</dbReference>
<evidence type="ECO:0000256" key="10">
    <source>
        <dbReference type="ARBA" id="ARBA00022628"/>
    </source>
</evidence>
<dbReference type="PROSITE" id="PS50974">
    <property type="entry name" value="ADOMET_ACTIVATION"/>
    <property type="match status" value="1"/>
</dbReference>
<dbReference type="GO" id="GO:0008705">
    <property type="term" value="F:methionine synthase activity"/>
    <property type="evidence" value="ECO:0007669"/>
    <property type="project" value="UniProtKB-UniRule"/>
</dbReference>
<evidence type="ECO:0000256" key="15">
    <source>
        <dbReference type="ARBA" id="ARBA00022833"/>
    </source>
</evidence>
<dbReference type="InterPro" id="IPR011822">
    <property type="entry name" value="MetH"/>
</dbReference>
<keyword evidence="17 20" id="KW-0170">Cobalt</keyword>
<dbReference type="Pfam" id="PF02607">
    <property type="entry name" value="B12-binding_2"/>
    <property type="match status" value="1"/>
</dbReference>
<evidence type="ECO:0000256" key="18">
    <source>
        <dbReference type="ARBA" id="ARBA00025552"/>
    </source>
</evidence>
<evidence type="ECO:0000256" key="1">
    <source>
        <dbReference type="ARBA" id="ARBA00001700"/>
    </source>
</evidence>
<dbReference type="SUPFAM" id="SSF82282">
    <property type="entry name" value="Homocysteine S-methyltransferase"/>
    <property type="match status" value="1"/>
</dbReference>
<evidence type="ECO:0000256" key="6">
    <source>
        <dbReference type="ARBA" id="ARBA00012032"/>
    </source>
</evidence>
<dbReference type="Gene3D" id="3.20.20.330">
    <property type="entry name" value="Homocysteine-binding-like domain"/>
    <property type="match status" value="1"/>
</dbReference>
<sequence>MGTMLQTFDPTMEDYDGHEGLSDILSLTRPDIVLGIHDAYLAAGADCVETNSFNANYGGLVEYGIEDRAREIARAAASLARRKADEYATPAWPRFVLGSMGGGTRLPTLGHAPFALLRDHYEECSLGLIEGGADALLVETAQDLLQAKAAVIGAKRANAKLGTSVPIIAQVTVETTGTMLVGGEIGAALTSLTALGIDLIGLNCATGPDEMSESIRYLSRHSPVPISVMPNAGLPVLGPNGAVYPLTPDELADAHEEFVTNFGVSLVGGCCGTTPDHIRAVRARLGGAPEDLVKPKDRTPVLEPGVSSSYHHVPFRQDASILNVGERTNANGSKAFRDAMLAADFDRCVEIAREQAGGGSHLLDLCVDYVGRDGAEDMKVLASRFATASTLPIMLDSTEPNVVEAGLEALGGKCVVNSVNFEDGDGPTSRYQRMMPLVAEHGAGVVALCIDEDGQARDRDWKVRVAARLIDDLTGTWGLNIEDIFVDALTFPISTGQEETRRDGIETIEAIREIARRYPGVNFTLGISNISFGLNPAARQVLNSVFLNECVEAGLTSAIVHASKILPMASIPEEQKQVALDMVYDRRTEDYDPLQKLIEIFDGVSLAGSKEARAEALAALPLGERLAQRIIDGDKNGMDADLDEALAGGKRPLDIINDHLLEGMKVVGDRFGSGQMQLPFVLQSAEAMKFAVAHLEPHMDKADSTDKGTIVLATVRGDVHDIGKNLVDIILSNNGYTVVNLGIKQPINAILDAAEEHQADVIGMSGLLVKSTVIMKDNLAEMMARSMHTRWPVLLGGAALTRAYVEDDLREMFEGGQVHYARDAFEGLDLMNKVMNARRTGTPLVDPEKEAKIALRRERRAKQATMVADTLPDLNDTSVRSDVATDVDIPVPPFFGSRVLKGIQTSEYAALLDERATFLGQWGLKPGRGADGPSYEELVETEGRPRLRYWLDRLATDNVLEAKVAYAYFPAYAEGNTLVVLDENGHAERARFTFPRQRQGRRLCLADFFRAKDGEQLDVLGMQLVTLGSKVSEYTNELFQANAYRDYLEVHGLTVQLTESLAEYWHRRMRREWVLPGGGTVADADPADLKGILDVDFRGCRYSFGYPACPELADRATLVELLGADRIGVELSEGDQLHPEQSTDAIVLHHPEASYFNAK</sequence>
<keyword evidence="13 20" id="KW-0479">Metal-binding</keyword>
<name>A0A850CAX4_9ACTN</name>
<evidence type="ECO:0000256" key="21">
    <source>
        <dbReference type="PIRSR" id="PIRSR000381-1"/>
    </source>
</evidence>
<dbReference type="GO" id="GO:0031419">
    <property type="term" value="F:cobalamin binding"/>
    <property type="evidence" value="ECO:0007669"/>
    <property type="project" value="UniProtKB-UniRule"/>
</dbReference>
<keyword evidence="14" id="KW-0677">Repeat</keyword>
<evidence type="ECO:0000259" key="28">
    <source>
        <dbReference type="PROSITE" id="PS51337"/>
    </source>
</evidence>
<evidence type="ECO:0000256" key="2">
    <source>
        <dbReference type="ARBA" id="ARBA00001947"/>
    </source>
</evidence>
<dbReference type="NCBIfam" id="TIGR02082">
    <property type="entry name" value="metH"/>
    <property type="match status" value="1"/>
</dbReference>
<dbReference type="InterPro" id="IPR004223">
    <property type="entry name" value="VitB12-dep_Met_synth_activ_dom"/>
</dbReference>
<dbReference type="InterPro" id="IPR003759">
    <property type="entry name" value="Cbl-bd_cap"/>
</dbReference>
<feature type="domain" description="Pterin-binding" evidence="25">
    <location>
        <begin position="321"/>
        <end position="584"/>
    </location>
</feature>
<feature type="binding site" evidence="21 23">
    <location>
        <position position="204"/>
    </location>
    <ligand>
        <name>Zn(2+)</name>
        <dbReference type="ChEBI" id="CHEBI:29105"/>
    </ligand>
</feature>
<feature type="domain" description="B12-binding N-terminal" evidence="28">
    <location>
        <begin position="613"/>
        <end position="707"/>
    </location>
</feature>
<evidence type="ECO:0000313" key="30">
    <source>
        <dbReference type="Proteomes" id="UP000574690"/>
    </source>
</evidence>
<evidence type="ECO:0000256" key="5">
    <source>
        <dbReference type="ARBA" id="ARBA00010398"/>
    </source>
</evidence>
<dbReference type="Pfam" id="PF00809">
    <property type="entry name" value="Pterin_bind"/>
    <property type="match status" value="1"/>
</dbReference>
<dbReference type="PROSITE" id="PS50972">
    <property type="entry name" value="PTERIN_BINDING"/>
    <property type="match status" value="1"/>
</dbReference>
<dbReference type="FunFam" id="3.40.50.280:FF:000004">
    <property type="entry name" value="Methionine synthase"/>
    <property type="match status" value="1"/>
</dbReference>
<protein>
    <recommendedName>
        <fullName evidence="7 19">Methionine synthase</fullName>
        <ecNumber evidence="6 19">2.1.1.13</ecNumber>
    </recommendedName>
    <alternativeName>
        <fullName evidence="20">5-methyltetrahydrofolate--homocysteine methyltransferase</fullName>
    </alternativeName>
</protein>
<dbReference type="GO" id="GO:0005829">
    <property type="term" value="C:cytosol"/>
    <property type="evidence" value="ECO:0007669"/>
    <property type="project" value="TreeGrafter"/>
</dbReference>
<evidence type="ECO:0000259" key="25">
    <source>
        <dbReference type="PROSITE" id="PS50972"/>
    </source>
</evidence>
<keyword evidence="8 20" id="KW-0489">Methyltransferase</keyword>
<dbReference type="SMART" id="SM01018">
    <property type="entry name" value="B12-binding_2"/>
    <property type="match status" value="1"/>
</dbReference>
<dbReference type="PANTHER" id="PTHR45833:SF1">
    <property type="entry name" value="METHIONINE SYNTHASE"/>
    <property type="match status" value="1"/>
</dbReference>
<dbReference type="FunFam" id="3.20.20.20:FF:000007">
    <property type="entry name" value="Methionine synthase"/>
    <property type="match status" value="1"/>
</dbReference>
<dbReference type="CDD" id="cd02069">
    <property type="entry name" value="methionine_synthase_B12_BD"/>
    <property type="match status" value="1"/>
</dbReference>
<dbReference type="UniPathway" id="UPA00051">
    <property type="reaction ID" value="UER00081"/>
</dbReference>
<comment type="caution">
    <text evidence="29">The sequence shown here is derived from an EMBL/GenBank/DDBJ whole genome shotgun (WGS) entry which is preliminary data.</text>
</comment>
<dbReference type="PROSITE" id="PS50970">
    <property type="entry name" value="HCY"/>
    <property type="match status" value="1"/>
</dbReference>
<gene>
    <name evidence="29" type="primary">metH</name>
    <name evidence="29" type="ORF">HOQ43_11150</name>
</gene>
<dbReference type="EC" id="2.1.1.13" evidence="6 19"/>
<comment type="cofactor">
    <cofactor evidence="2 20 23">
        <name>Zn(2+)</name>
        <dbReference type="ChEBI" id="CHEBI:29105"/>
    </cofactor>
</comment>
<feature type="binding site" evidence="22">
    <location>
        <position position="765"/>
    </location>
    <ligand>
        <name>methylcob(III)alamin</name>
        <dbReference type="ChEBI" id="CHEBI:28115"/>
    </ligand>
</feature>
<keyword evidence="15 20" id="KW-0862">Zinc</keyword>